<feature type="non-terminal residue" evidence="1">
    <location>
        <position position="1"/>
    </location>
</feature>
<name>X0UCM8_9ZZZZ</name>
<reference evidence="1" key="1">
    <citation type="journal article" date="2014" name="Front. Microbiol.">
        <title>High frequency of phylogenetically diverse reductive dehalogenase-homologous genes in deep subseafloor sedimentary metagenomes.</title>
        <authorList>
            <person name="Kawai M."/>
            <person name="Futagami T."/>
            <person name="Toyoda A."/>
            <person name="Takaki Y."/>
            <person name="Nishi S."/>
            <person name="Hori S."/>
            <person name="Arai W."/>
            <person name="Tsubouchi T."/>
            <person name="Morono Y."/>
            <person name="Uchiyama I."/>
            <person name="Ito T."/>
            <person name="Fujiyama A."/>
            <person name="Inagaki F."/>
            <person name="Takami H."/>
        </authorList>
    </citation>
    <scope>NUCLEOTIDE SEQUENCE</scope>
    <source>
        <strain evidence="1">Expedition CK06-06</strain>
    </source>
</reference>
<comment type="caution">
    <text evidence="1">The sequence shown here is derived from an EMBL/GenBank/DDBJ whole genome shotgun (WGS) entry which is preliminary data.</text>
</comment>
<accession>X0UCM8</accession>
<gene>
    <name evidence="1" type="ORF">S01H1_26621</name>
</gene>
<proteinExistence type="predicted"/>
<evidence type="ECO:0000313" key="1">
    <source>
        <dbReference type="EMBL" id="GAF98137.1"/>
    </source>
</evidence>
<protein>
    <submittedName>
        <fullName evidence="1">Uncharacterized protein</fullName>
    </submittedName>
</protein>
<organism evidence="1">
    <name type="scientific">marine sediment metagenome</name>
    <dbReference type="NCBI Taxonomy" id="412755"/>
    <lineage>
        <taxon>unclassified sequences</taxon>
        <taxon>metagenomes</taxon>
        <taxon>ecological metagenomes</taxon>
    </lineage>
</organism>
<dbReference type="AlphaFoldDB" id="X0UCM8"/>
<dbReference type="EMBL" id="BARS01016145">
    <property type="protein sequence ID" value="GAF98137.1"/>
    <property type="molecule type" value="Genomic_DNA"/>
</dbReference>
<sequence>NFHDFIKFMNLNYDVKKTIDKVPEFLISKSEGSNPFFKVEINNSNAFLWIIFLFSSRNR</sequence>